<dbReference type="InterPro" id="IPR036366">
    <property type="entry name" value="PGBDSf"/>
</dbReference>
<dbReference type="Proteomes" id="UP000199118">
    <property type="component" value="Unassembled WGS sequence"/>
</dbReference>
<dbReference type="AlphaFoldDB" id="A0A1H2YQV7"/>
<accession>A0A1H2YQV7</accession>
<dbReference type="EMBL" id="FNMZ01000003">
    <property type="protein sequence ID" value="SDX07633.1"/>
    <property type="molecule type" value="Genomic_DNA"/>
</dbReference>
<reference evidence="5 6" key="1">
    <citation type="submission" date="2016-10" db="EMBL/GenBank/DDBJ databases">
        <authorList>
            <person name="de Groot N.N."/>
        </authorList>
    </citation>
    <scope>NUCLEOTIDE SEQUENCE [LARGE SCALE GENOMIC DNA]</scope>
    <source>
        <strain evidence="5 6">DSM 17890</strain>
    </source>
</reference>
<feature type="compositionally biased region" description="Pro residues" evidence="1">
    <location>
        <begin position="28"/>
        <end position="45"/>
    </location>
</feature>
<gene>
    <name evidence="5" type="ORF">SAMN05444336_103223</name>
</gene>
<dbReference type="SUPFAM" id="SSF53955">
    <property type="entry name" value="Lysozyme-like"/>
    <property type="match status" value="1"/>
</dbReference>
<feature type="chain" id="PRO_5011461882" evidence="2">
    <location>
        <begin position="27"/>
        <end position="421"/>
    </location>
</feature>
<dbReference type="PANTHER" id="PTHR30163:SF8">
    <property type="entry name" value="LYTIC MUREIN TRANSGLYCOSYLASE"/>
    <property type="match status" value="1"/>
</dbReference>
<keyword evidence="6" id="KW-1185">Reference proteome</keyword>
<evidence type="ECO:0000259" key="3">
    <source>
        <dbReference type="Pfam" id="PF01471"/>
    </source>
</evidence>
<evidence type="ECO:0000313" key="6">
    <source>
        <dbReference type="Proteomes" id="UP000199118"/>
    </source>
</evidence>
<feature type="signal peptide" evidence="2">
    <location>
        <begin position="1"/>
        <end position="26"/>
    </location>
</feature>
<dbReference type="PANTHER" id="PTHR30163">
    <property type="entry name" value="MEMBRANE-BOUND LYTIC MUREIN TRANSGLYCOSYLASE B"/>
    <property type="match status" value="1"/>
</dbReference>
<organism evidence="5 6">
    <name type="scientific">Albimonas donghaensis</name>
    <dbReference type="NCBI Taxonomy" id="356660"/>
    <lineage>
        <taxon>Bacteria</taxon>
        <taxon>Pseudomonadati</taxon>
        <taxon>Pseudomonadota</taxon>
        <taxon>Alphaproteobacteria</taxon>
        <taxon>Rhodobacterales</taxon>
        <taxon>Paracoccaceae</taxon>
        <taxon>Albimonas</taxon>
    </lineage>
</organism>
<dbReference type="RefSeq" id="WP_092681485.1">
    <property type="nucleotide sequence ID" value="NZ_FNMZ01000003.1"/>
</dbReference>
<dbReference type="SUPFAM" id="SSF47090">
    <property type="entry name" value="PGBD-like"/>
    <property type="match status" value="1"/>
</dbReference>
<evidence type="ECO:0000256" key="2">
    <source>
        <dbReference type="SAM" id="SignalP"/>
    </source>
</evidence>
<keyword evidence="2" id="KW-0732">Signal</keyword>
<dbReference type="InterPro" id="IPR036365">
    <property type="entry name" value="PGBD-like_sf"/>
</dbReference>
<feature type="domain" description="Transglycosylase SLT" evidence="4">
    <location>
        <begin position="49"/>
        <end position="340"/>
    </location>
</feature>
<dbReference type="InterPro" id="IPR002477">
    <property type="entry name" value="Peptidoglycan-bd-like"/>
</dbReference>
<feature type="region of interest" description="Disordered" evidence="1">
    <location>
        <begin position="25"/>
        <end position="46"/>
    </location>
</feature>
<dbReference type="Gene3D" id="1.10.530.10">
    <property type="match status" value="1"/>
</dbReference>
<name>A0A1H2YQV7_9RHOB</name>
<dbReference type="InterPro" id="IPR011970">
    <property type="entry name" value="MltB_2"/>
</dbReference>
<protein>
    <submittedName>
        <fullName evidence="5">Membrane-bound lytic murein transglycosylase B</fullName>
    </submittedName>
</protein>
<dbReference type="OrthoDB" id="9808544at2"/>
<dbReference type="GO" id="GO:0008933">
    <property type="term" value="F:peptidoglycan lytic transglycosylase activity"/>
    <property type="evidence" value="ECO:0007669"/>
    <property type="project" value="TreeGrafter"/>
</dbReference>
<feature type="domain" description="Peptidoglycan binding-like" evidence="3">
    <location>
        <begin position="361"/>
        <end position="416"/>
    </location>
</feature>
<dbReference type="STRING" id="356660.SAMN05444336_103223"/>
<evidence type="ECO:0000259" key="4">
    <source>
        <dbReference type="Pfam" id="PF13406"/>
    </source>
</evidence>
<dbReference type="InterPro" id="IPR031304">
    <property type="entry name" value="SLT_2"/>
</dbReference>
<dbReference type="GO" id="GO:0009253">
    <property type="term" value="P:peptidoglycan catabolic process"/>
    <property type="evidence" value="ECO:0007669"/>
    <property type="project" value="TreeGrafter"/>
</dbReference>
<sequence>MSRPSPRHARLGAILIAATAAGCASAEAPPPARGTPPAVEAPPPESQTFGEWRMSFRGRALAAGIRADVFDAAFAGVTVNERVLELDNYQPEFSRPIWEYLDSAVSDTRVSKGRELAASKRALLDEIEARHGVDREAVLAIWGMESAFGANYGDIPVVQSLATLAWQGRRKDFAEEQLISALRIIQAGDVTPSRMVGSWAGAMGHTQFIPTSLEAYAVDHNGDGRRDLWSADAADALASTANYLGRFGWTLGAPAAVEVRLPAGFDYAMADADIRRTAAEWSALGIRGVNGAGLTPSDGVAIIAPAGARGPAFAAYPNFRVIMRYNNATSYALAVSLLADRIAGKPGVQGEWPRSDRPLSRSERVEMQERLTALGYDTQGADGIIGPNSRKAIRGFQAARGLVPDGYAGAELLAALRQAGG</sequence>
<dbReference type="Gene3D" id="1.10.101.10">
    <property type="entry name" value="PGBD-like superfamily/PGBD"/>
    <property type="match status" value="1"/>
</dbReference>
<evidence type="ECO:0000313" key="5">
    <source>
        <dbReference type="EMBL" id="SDX07633.1"/>
    </source>
</evidence>
<dbReference type="PROSITE" id="PS51257">
    <property type="entry name" value="PROKAR_LIPOPROTEIN"/>
    <property type="match status" value="1"/>
</dbReference>
<dbReference type="Pfam" id="PF13406">
    <property type="entry name" value="SLT_2"/>
    <property type="match status" value="1"/>
</dbReference>
<dbReference type="InterPro" id="IPR043426">
    <property type="entry name" value="MltB-like"/>
</dbReference>
<dbReference type="Gene3D" id="1.10.8.350">
    <property type="entry name" value="Bacterial muramidase"/>
    <property type="match status" value="1"/>
</dbReference>
<dbReference type="InterPro" id="IPR023346">
    <property type="entry name" value="Lysozyme-like_dom_sf"/>
</dbReference>
<dbReference type="Pfam" id="PF01471">
    <property type="entry name" value="PG_binding_1"/>
    <property type="match status" value="1"/>
</dbReference>
<evidence type="ECO:0000256" key="1">
    <source>
        <dbReference type="SAM" id="MobiDB-lite"/>
    </source>
</evidence>
<dbReference type="NCBIfam" id="TIGR02283">
    <property type="entry name" value="MltB_2"/>
    <property type="match status" value="1"/>
</dbReference>
<proteinExistence type="predicted"/>